<evidence type="ECO:0000313" key="1">
    <source>
        <dbReference type="EMBL" id="MFD2275470.1"/>
    </source>
</evidence>
<dbReference type="RefSeq" id="WP_377136759.1">
    <property type="nucleotide sequence ID" value="NZ_JBHUJC010000010.1"/>
</dbReference>
<keyword evidence="2" id="KW-1185">Reference proteome</keyword>
<organism evidence="1 2">
    <name type="scientific">Rubritalea spongiae</name>
    <dbReference type="NCBI Taxonomy" id="430797"/>
    <lineage>
        <taxon>Bacteria</taxon>
        <taxon>Pseudomonadati</taxon>
        <taxon>Verrucomicrobiota</taxon>
        <taxon>Verrucomicrobiia</taxon>
        <taxon>Verrucomicrobiales</taxon>
        <taxon>Rubritaleaceae</taxon>
        <taxon>Rubritalea</taxon>
    </lineage>
</organism>
<gene>
    <name evidence="1" type="ORF">ACFSQZ_03220</name>
</gene>
<protein>
    <submittedName>
        <fullName evidence="1">Uncharacterized protein</fullName>
    </submittedName>
</protein>
<dbReference type="Proteomes" id="UP001597297">
    <property type="component" value="Unassembled WGS sequence"/>
</dbReference>
<reference evidence="2" key="1">
    <citation type="journal article" date="2019" name="Int. J. Syst. Evol. Microbiol.">
        <title>The Global Catalogue of Microorganisms (GCM) 10K type strain sequencing project: providing services to taxonomists for standard genome sequencing and annotation.</title>
        <authorList>
            <consortium name="The Broad Institute Genomics Platform"/>
            <consortium name="The Broad Institute Genome Sequencing Center for Infectious Disease"/>
            <person name="Wu L."/>
            <person name="Ma J."/>
        </authorList>
    </citation>
    <scope>NUCLEOTIDE SEQUENCE [LARGE SCALE GENOMIC DNA]</scope>
    <source>
        <strain evidence="2">JCM 16545</strain>
    </source>
</reference>
<comment type="caution">
    <text evidence="1">The sequence shown here is derived from an EMBL/GenBank/DDBJ whole genome shotgun (WGS) entry which is preliminary data.</text>
</comment>
<sequence length="192" mass="20923">MDDTARETLQYLREKLGDLSEVNARIAVAEENLFRDYIRGYAVNKHATARRLGAQPTGFYERAAESAEGTSTAFGVTVSVAPREAFARAFKQVEITPRAGKKWLTIPAVAAAYGRRAGEVTDLQFVPLGAETAALMRRDKASGVDTVFYWLKKKVVQEQQRELLPSDAAVGEVAGEAAEDVFIELIAEGGVV</sequence>
<proteinExistence type="predicted"/>
<dbReference type="EMBL" id="JBHUJC010000010">
    <property type="protein sequence ID" value="MFD2275470.1"/>
    <property type="molecule type" value="Genomic_DNA"/>
</dbReference>
<accession>A0ABW5E3L7</accession>
<evidence type="ECO:0000313" key="2">
    <source>
        <dbReference type="Proteomes" id="UP001597297"/>
    </source>
</evidence>
<name>A0ABW5E3L7_9BACT</name>